<dbReference type="STRING" id="284581.AMD01_11735"/>
<evidence type="ECO:0000313" key="6">
    <source>
        <dbReference type="Proteomes" id="UP000037558"/>
    </source>
</evidence>
<dbReference type="PIRSF" id="PIRSF000239">
    <property type="entry name" value="AHPC"/>
    <property type="match status" value="1"/>
</dbReference>
<dbReference type="OrthoDB" id="9809746at2"/>
<evidence type="ECO:0000259" key="4">
    <source>
        <dbReference type="PROSITE" id="PS51352"/>
    </source>
</evidence>
<feature type="domain" description="Thioredoxin" evidence="4">
    <location>
        <begin position="4"/>
        <end position="164"/>
    </location>
</feature>
<evidence type="ECO:0000256" key="3">
    <source>
        <dbReference type="PIRSR" id="PIRSR000239-1"/>
    </source>
</evidence>
<dbReference type="PROSITE" id="PS51352">
    <property type="entry name" value="THIOREDOXIN_2"/>
    <property type="match status" value="1"/>
</dbReference>
<dbReference type="CDD" id="cd02970">
    <property type="entry name" value="PRX_like2"/>
    <property type="match status" value="1"/>
</dbReference>
<sequence>MTKFQLGDKIPSFTLPTVTGETFSFSEHQDKHQSWHLIVFFRGSWCPVCKSELNDLEESKGFFEGENVHLITISSEKLDSLKSFSEEENLSFTMLSDESLEAINSFDVYYHGEDAPYEDHGAHGEPAYFLVDEKGKLLYQQRQTGPFGRPSTTELRKIVKYIKKNLKSD</sequence>
<dbReference type="AlphaFoldDB" id="A0A0M0L637"/>
<keyword evidence="6" id="KW-1185">Reference proteome</keyword>
<dbReference type="Pfam" id="PF00578">
    <property type="entry name" value="AhpC-TSA"/>
    <property type="match status" value="1"/>
</dbReference>
<dbReference type="Proteomes" id="UP000037558">
    <property type="component" value="Unassembled WGS sequence"/>
</dbReference>
<gene>
    <name evidence="5" type="ORF">AMD01_11735</name>
</gene>
<accession>A0A0M0L637</accession>
<evidence type="ECO:0000256" key="1">
    <source>
        <dbReference type="ARBA" id="ARBA00023002"/>
    </source>
</evidence>
<dbReference type="PANTHER" id="PTHR42852">
    <property type="entry name" value="THIOL:DISULFIDE INTERCHANGE PROTEIN DSBE"/>
    <property type="match status" value="1"/>
</dbReference>
<dbReference type="RefSeq" id="WP_053401584.1">
    <property type="nucleotide sequence ID" value="NZ_JAUBKI010000063.1"/>
</dbReference>
<feature type="active site" description="Cysteine sulfenic acid (-SOH) intermediate; for peroxidase activity" evidence="3">
    <location>
        <position position="49"/>
    </location>
</feature>
<dbReference type="EMBL" id="LILC01000013">
    <property type="protein sequence ID" value="KOO46489.1"/>
    <property type="molecule type" value="Genomic_DNA"/>
</dbReference>
<dbReference type="SUPFAM" id="SSF52833">
    <property type="entry name" value="Thioredoxin-like"/>
    <property type="match status" value="1"/>
</dbReference>
<protein>
    <submittedName>
        <fullName evidence="5">Peroxiredoxin</fullName>
    </submittedName>
</protein>
<dbReference type="Gene3D" id="3.40.30.10">
    <property type="entry name" value="Glutaredoxin"/>
    <property type="match status" value="1"/>
</dbReference>
<dbReference type="GO" id="GO:0016491">
    <property type="term" value="F:oxidoreductase activity"/>
    <property type="evidence" value="ECO:0007669"/>
    <property type="project" value="UniProtKB-KW"/>
</dbReference>
<keyword evidence="2" id="KW-1015">Disulfide bond</keyword>
<name>A0A0M0L637_9BACI</name>
<evidence type="ECO:0000256" key="2">
    <source>
        <dbReference type="ARBA" id="ARBA00023157"/>
    </source>
</evidence>
<keyword evidence="1" id="KW-0560">Oxidoreductase</keyword>
<dbReference type="InterPro" id="IPR024706">
    <property type="entry name" value="Peroxiredoxin_AhpC-typ"/>
</dbReference>
<organism evidence="5 6">
    <name type="scientific">Priestia koreensis</name>
    <dbReference type="NCBI Taxonomy" id="284581"/>
    <lineage>
        <taxon>Bacteria</taxon>
        <taxon>Bacillati</taxon>
        <taxon>Bacillota</taxon>
        <taxon>Bacilli</taxon>
        <taxon>Bacillales</taxon>
        <taxon>Bacillaceae</taxon>
        <taxon>Priestia</taxon>
    </lineage>
</organism>
<proteinExistence type="predicted"/>
<comment type="caution">
    <text evidence="5">The sequence shown here is derived from an EMBL/GenBank/DDBJ whole genome shotgun (WGS) entry which is preliminary data.</text>
</comment>
<dbReference type="PATRIC" id="fig|284581.3.peg.2464"/>
<dbReference type="GO" id="GO:0016209">
    <property type="term" value="F:antioxidant activity"/>
    <property type="evidence" value="ECO:0007669"/>
    <property type="project" value="InterPro"/>
</dbReference>
<dbReference type="PANTHER" id="PTHR42852:SF17">
    <property type="entry name" value="THIOREDOXIN-LIKE PROTEIN HI_1115"/>
    <property type="match status" value="1"/>
</dbReference>
<dbReference type="InterPro" id="IPR050553">
    <property type="entry name" value="Thioredoxin_ResA/DsbE_sf"/>
</dbReference>
<dbReference type="InterPro" id="IPR013766">
    <property type="entry name" value="Thioredoxin_domain"/>
</dbReference>
<dbReference type="InterPro" id="IPR000866">
    <property type="entry name" value="AhpC/TSA"/>
</dbReference>
<evidence type="ECO:0000313" key="5">
    <source>
        <dbReference type="EMBL" id="KOO46489.1"/>
    </source>
</evidence>
<reference evidence="6" key="1">
    <citation type="submission" date="2015-08" db="EMBL/GenBank/DDBJ databases">
        <title>Fjat-14210 dsm16467.</title>
        <authorList>
            <person name="Liu B."/>
            <person name="Wang J."/>
            <person name="Zhu Y."/>
            <person name="Liu G."/>
            <person name="Chen Q."/>
            <person name="Chen Z."/>
            <person name="Lan J."/>
            <person name="Che J."/>
            <person name="Ge C."/>
            <person name="Shi H."/>
            <person name="Pan Z."/>
            <person name="Liu X."/>
        </authorList>
    </citation>
    <scope>NUCLEOTIDE SEQUENCE [LARGE SCALE GENOMIC DNA]</scope>
    <source>
        <strain evidence="6">DSM 16467</strain>
    </source>
</reference>
<dbReference type="InterPro" id="IPR036249">
    <property type="entry name" value="Thioredoxin-like_sf"/>
</dbReference>